<gene>
    <name evidence="12" type="ORF">NMOB1V02_LOCUS8215</name>
</gene>
<evidence type="ECO:0000256" key="8">
    <source>
        <dbReference type="ARBA" id="ARBA00023170"/>
    </source>
</evidence>
<dbReference type="EMBL" id="CAJPEX010002245">
    <property type="protein sequence ID" value="CAG0920708.1"/>
    <property type="molecule type" value="Genomic_DNA"/>
</dbReference>
<reference evidence="12" key="1">
    <citation type="submission" date="2020-11" db="EMBL/GenBank/DDBJ databases">
        <authorList>
            <person name="Tran Van P."/>
        </authorList>
    </citation>
    <scope>NUCLEOTIDE SEQUENCE</scope>
</reference>
<evidence type="ECO:0000313" key="12">
    <source>
        <dbReference type="EMBL" id="CAD7280556.1"/>
    </source>
</evidence>
<evidence type="ECO:0000256" key="5">
    <source>
        <dbReference type="ARBA" id="ARBA00022989"/>
    </source>
</evidence>
<evidence type="ECO:0000256" key="6">
    <source>
        <dbReference type="ARBA" id="ARBA00023136"/>
    </source>
</evidence>
<feature type="transmembrane region" description="Helical" evidence="11">
    <location>
        <begin position="482"/>
        <end position="503"/>
    </location>
</feature>
<dbReference type="InterPro" id="IPR002159">
    <property type="entry name" value="CD36_fam"/>
</dbReference>
<sequence>MVSKKTTSLIVSGVGLIISVTAIVLASWGFDEIVNEQIESELRLDIKGSEAYKNFEVTPIDIYMKFFIFNITNFDEAETAGKNWKPKVQEVGPYTYVEKRFKENISFINNKEQVEFLQIKTFHFDAARSGPNLSEDDMLIVINAPILGVLELLQSILPSTMWGTIASIMRDEPINPAFFTGTMKELMFTGAPSVFLTKLMVILETFGGILPEIPEFPANIKPLSTGETGFAFFPKNGSAEGPYTVHTGKAGLGNYQDIITFENKTHLGYWNDQPETTPENSCNRVRGTDGTVFKPFIKKTDRLNIFDTNTCRVLYMEYVQKIKHRGIEGYRFTLPEFQLANHTVNPDNVCYCYPDDSNCLGAGIINLVSCMRVPVYLSMPHFFQGADEYFLAVDGLMRDPEKHTTFIDVEPLTGFPLRAAKRIQMNFKVSSYDLPRFPAILKNLPDNLILPLLWVEEYGELDKKLADEFKSKISTPLEVMDVMQWVLLAFGVVVLLAGVGLFINARKVSAN</sequence>
<proteinExistence type="inferred from homology"/>
<evidence type="ECO:0000256" key="7">
    <source>
        <dbReference type="ARBA" id="ARBA00023157"/>
    </source>
</evidence>
<dbReference type="AlphaFoldDB" id="A0A7R9BUZ4"/>
<evidence type="ECO:0000256" key="4">
    <source>
        <dbReference type="ARBA" id="ARBA00022692"/>
    </source>
</evidence>
<dbReference type="GO" id="GO:0005044">
    <property type="term" value="F:scavenger receptor activity"/>
    <property type="evidence" value="ECO:0007669"/>
    <property type="project" value="TreeGrafter"/>
</dbReference>
<keyword evidence="7" id="KW-1015">Disulfide bond</keyword>
<dbReference type="Pfam" id="PF01130">
    <property type="entry name" value="CD36"/>
    <property type="match status" value="1"/>
</dbReference>
<keyword evidence="4 11" id="KW-0812">Transmembrane</keyword>
<protein>
    <recommendedName>
        <fullName evidence="10">Sensory neuron membrane protein 2</fullName>
    </recommendedName>
</protein>
<dbReference type="GO" id="GO:0016020">
    <property type="term" value="C:membrane"/>
    <property type="evidence" value="ECO:0007669"/>
    <property type="project" value="UniProtKB-SubCell"/>
</dbReference>
<comment type="similarity">
    <text evidence="2">Belongs to the CD36 family.</text>
</comment>
<dbReference type="PANTHER" id="PTHR11923">
    <property type="entry name" value="SCAVENGER RECEPTOR CLASS B TYPE-1 SR-B1"/>
    <property type="match status" value="1"/>
</dbReference>
<dbReference type="OrthoDB" id="195015at2759"/>
<evidence type="ECO:0000313" key="13">
    <source>
        <dbReference type="Proteomes" id="UP000678499"/>
    </source>
</evidence>
<keyword evidence="8" id="KW-0675">Receptor</keyword>
<dbReference type="PRINTS" id="PR01609">
    <property type="entry name" value="CD36FAMILY"/>
</dbReference>
<dbReference type="GO" id="GO:0005737">
    <property type="term" value="C:cytoplasm"/>
    <property type="evidence" value="ECO:0007669"/>
    <property type="project" value="TreeGrafter"/>
</dbReference>
<keyword evidence="9" id="KW-0325">Glycoprotein</keyword>
<organism evidence="12">
    <name type="scientific">Notodromas monacha</name>
    <dbReference type="NCBI Taxonomy" id="399045"/>
    <lineage>
        <taxon>Eukaryota</taxon>
        <taxon>Metazoa</taxon>
        <taxon>Ecdysozoa</taxon>
        <taxon>Arthropoda</taxon>
        <taxon>Crustacea</taxon>
        <taxon>Oligostraca</taxon>
        <taxon>Ostracoda</taxon>
        <taxon>Podocopa</taxon>
        <taxon>Podocopida</taxon>
        <taxon>Cypridocopina</taxon>
        <taxon>Cypridoidea</taxon>
        <taxon>Cyprididae</taxon>
        <taxon>Notodromas</taxon>
    </lineage>
</organism>
<evidence type="ECO:0000256" key="11">
    <source>
        <dbReference type="SAM" id="Phobius"/>
    </source>
</evidence>
<evidence type="ECO:0000256" key="3">
    <source>
        <dbReference type="ARBA" id="ARBA00022606"/>
    </source>
</evidence>
<dbReference type="PANTHER" id="PTHR11923:SF109">
    <property type="entry name" value="SENSORY NEURON MEMBRANE PROTEIN 2"/>
    <property type="match status" value="1"/>
</dbReference>
<accession>A0A7R9BUZ4</accession>
<comment type="subcellular location">
    <subcellularLocation>
        <location evidence="1">Membrane</location>
    </subcellularLocation>
</comment>
<evidence type="ECO:0000256" key="9">
    <source>
        <dbReference type="ARBA" id="ARBA00023180"/>
    </source>
</evidence>
<keyword evidence="13" id="KW-1185">Reference proteome</keyword>
<dbReference type="Proteomes" id="UP000678499">
    <property type="component" value="Unassembled WGS sequence"/>
</dbReference>
<evidence type="ECO:0000256" key="1">
    <source>
        <dbReference type="ARBA" id="ARBA00004370"/>
    </source>
</evidence>
<keyword evidence="3" id="KW-0716">Sensory transduction</keyword>
<keyword evidence="6 11" id="KW-0472">Membrane</keyword>
<evidence type="ECO:0000256" key="10">
    <source>
        <dbReference type="ARBA" id="ARBA00040645"/>
    </source>
</evidence>
<feature type="transmembrane region" description="Helical" evidence="11">
    <location>
        <begin position="7"/>
        <end position="30"/>
    </location>
</feature>
<evidence type="ECO:0000256" key="2">
    <source>
        <dbReference type="ARBA" id="ARBA00010532"/>
    </source>
</evidence>
<name>A0A7R9BUZ4_9CRUS</name>
<dbReference type="EMBL" id="OA884282">
    <property type="protein sequence ID" value="CAD7280556.1"/>
    <property type="molecule type" value="Genomic_DNA"/>
</dbReference>
<keyword evidence="5 11" id="KW-1133">Transmembrane helix</keyword>